<reference evidence="3" key="2">
    <citation type="submission" date="2021-04" db="EMBL/GenBank/DDBJ databases">
        <authorList>
            <person name="Gilroy R."/>
        </authorList>
    </citation>
    <scope>NUCLEOTIDE SEQUENCE</scope>
    <source>
        <strain evidence="3">CHK192-19661</strain>
    </source>
</reference>
<comment type="caution">
    <text evidence="3">The sequence shown here is derived from an EMBL/GenBank/DDBJ whole genome shotgun (WGS) entry which is preliminary data.</text>
</comment>
<organism evidence="3 4">
    <name type="scientific">Candidatus Borkfalkia avicola</name>
    <dbReference type="NCBI Taxonomy" id="2838503"/>
    <lineage>
        <taxon>Bacteria</taxon>
        <taxon>Bacillati</taxon>
        <taxon>Bacillota</taxon>
        <taxon>Clostridia</taxon>
        <taxon>Christensenellales</taxon>
        <taxon>Christensenellaceae</taxon>
        <taxon>Candidatus Borkfalkia</taxon>
    </lineage>
</organism>
<sequence length="259" mass="28250">MDKKTFLKKVPPLRLAVYVFCAAMFAVMIAVTAVRAVNGGLTERMVVMIGNCLLWLLPFVCRPLFKDKISDGVWLFAAVYCFFASFLGTVMGFYGSVWWYDMAMHTLFGYVGAVIGLFFACKLSDAEKLSPVFLAFFCFAVSLMFAALWEVFEFSGDMILNNNAQGEPVTLPDGQVIRPVADTMEDIICNLCGAAAFVIHYAAHAISRKSLGFGALIRDFSKGKKPAHSAAGTQTEGTFVGKQAAEESAPACGSEEKEE</sequence>
<feature type="transmembrane region" description="Helical" evidence="2">
    <location>
        <begin position="45"/>
        <end position="65"/>
    </location>
</feature>
<feature type="region of interest" description="Disordered" evidence="1">
    <location>
        <begin position="225"/>
        <end position="259"/>
    </location>
</feature>
<dbReference type="Pfam" id="PF09997">
    <property type="entry name" value="DUF2238"/>
    <property type="match status" value="1"/>
</dbReference>
<evidence type="ECO:0000313" key="4">
    <source>
        <dbReference type="Proteomes" id="UP000824025"/>
    </source>
</evidence>
<dbReference type="EMBL" id="DXCF01000021">
    <property type="protein sequence ID" value="HIZ09637.1"/>
    <property type="molecule type" value="Genomic_DNA"/>
</dbReference>
<proteinExistence type="predicted"/>
<keyword evidence="2" id="KW-1133">Transmembrane helix</keyword>
<feature type="transmembrane region" description="Helical" evidence="2">
    <location>
        <begin position="102"/>
        <end position="120"/>
    </location>
</feature>
<feature type="transmembrane region" description="Helical" evidence="2">
    <location>
        <begin position="72"/>
        <end position="96"/>
    </location>
</feature>
<gene>
    <name evidence="3" type="ORF">H9726_04025</name>
</gene>
<evidence type="ECO:0000256" key="1">
    <source>
        <dbReference type="SAM" id="MobiDB-lite"/>
    </source>
</evidence>
<feature type="transmembrane region" description="Helical" evidence="2">
    <location>
        <begin position="132"/>
        <end position="152"/>
    </location>
</feature>
<dbReference type="InterPro" id="IPR014509">
    <property type="entry name" value="YjdF-like"/>
</dbReference>
<name>A0A9D2D6Q1_9FIRM</name>
<evidence type="ECO:0000313" key="3">
    <source>
        <dbReference type="EMBL" id="HIZ09637.1"/>
    </source>
</evidence>
<feature type="transmembrane region" description="Helical" evidence="2">
    <location>
        <begin position="12"/>
        <end position="33"/>
    </location>
</feature>
<dbReference type="Proteomes" id="UP000824025">
    <property type="component" value="Unassembled WGS sequence"/>
</dbReference>
<accession>A0A9D2D6Q1</accession>
<protein>
    <submittedName>
        <fullName evidence="3">Uncharacterized protein</fullName>
    </submittedName>
</protein>
<dbReference type="AlphaFoldDB" id="A0A9D2D6Q1"/>
<keyword evidence="2" id="KW-0472">Membrane</keyword>
<reference evidence="3" key="1">
    <citation type="journal article" date="2021" name="PeerJ">
        <title>Extensive microbial diversity within the chicken gut microbiome revealed by metagenomics and culture.</title>
        <authorList>
            <person name="Gilroy R."/>
            <person name="Ravi A."/>
            <person name="Getino M."/>
            <person name="Pursley I."/>
            <person name="Horton D.L."/>
            <person name="Alikhan N.F."/>
            <person name="Baker D."/>
            <person name="Gharbi K."/>
            <person name="Hall N."/>
            <person name="Watson M."/>
            <person name="Adriaenssens E.M."/>
            <person name="Foster-Nyarko E."/>
            <person name="Jarju S."/>
            <person name="Secka A."/>
            <person name="Antonio M."/>
            <person name="Oren A."/>
            <person name="Chaudhuri R.R."/>
            <person name="La Ragione R."/>
            <person name="Hildebrand F."/>
            <person name="Pallen M.J."/>
        </authorList>
    </citation>
    <scope>NUCLEOTIDE SEQUENCE</scope>
    <source>
        <strain evidence="3">CHK192-19661</strain>
    </source>
</reference>
<evidence type="ECO:0000256" key="2">
    <source>
        <dbReference type="SAM" id="Phobius"/>
    </source>
</evidence>
<keyword evidence="2" id="KW-0812">Transmembrane</keyword>